<protein>
    <submittedName>
        <fullName evidence="1">Uncharacterized protein</fullName>
    </submittedName>
</protein>
<name>B6HT71_PENRW</name>
<keyword evidence="2" id="KW-1185">Reference proteome</keyword>
<evidence type="ECO:0000313" key="1">
    <source>
        <dbReference type="EMBL" id="CAP98631.1"/>
    </source>
</evidence>
<gene>
    <name evidence="1" type="ORF">Pc22g13430</name>
    <name evidence="1" type="ORF">PCH_Pc22g13430</name>
</gene>
<dbReference type="OrthoDB" id="10543270at2759"/>
<dbReference type="Proteomes" id="UP000000724">
    <property type="component" value="Contig Pc00c22"/>
</dbReference>
<dbReference type="VEuPathDB" id="FungiDB:PCH_Pc22g13430"/>
<evidence type="ECO:0000313" key="2">
    <source>
        <dbReference type="Proteomes" id="UP000000724"/>
    </source>
</evidence>
<dbReference type="AlphaFoldDB" id="B6HT71"/>
<accession>B6HT71</accession>
<dbReference type="EMBL" id="AM920437">
    <property type="protein sequence ID" value="CAP98631.1"/>
    <property type="molecule type" value="Genomic_DNA"/>
</dbReference>
<sequence>MQVGDYNPLGGHALRLVMYYMDAIHIPTAPGPWAPQALLIVQIPNAQEIIIVLQENYPTQRVKVCSSVRTSTMLLLQTQMQMQAQTQTHMSKIESKMSLLRTEYKGSRYSGSIIGKKFIS</sequence>
<proteinExistence type="predicted"/>
<dbReference type="HOGENOM" id="CLU_2050414_0_0_1"/>
<organism evidence="1 2">
    <name type="scientific">Penicillium rubens (strain ATCC 28089 / DSM 1075 / NRRL 1951 / Wisconsin 54-1255)</name>
    <name type="common">Penicillium chrysogenum</name>
    <dbReference type="NCBI Taxonomy" id="500485"/>
    <lineage>
        <taxon>Eukaryota</taxon>
        <taxon>Fungi</taxon>
        <taxon>Dikarya</taxon>
        <taxon>Ascomycota</taxon>
        <taxon>Pezizomycotina</taxon>
        <taxon>Eurotiomycetes</taxon>
        <taxon>Eurotiomycetidae</taxon>
        <taxon>Eurotiales</taxon>
        <taxon>Aspergillaceae</taxon>
        <taxon>Penicillium</taxon>
        <taxon>Penicillium chrysogenum species complex</taxon>
    </lineage>
</organism>
<reference evidence="1 2" key="1">
    <citation type="journal article" date="2008" name="Nat. Biotechnol.">
        <title>Genome sequencing and analysis of the filamentous fungus Penicillium chrysogenum.</title>
        <authorList>
            <person name="van den Berg M.A."/>
            <person name="Albang R."/>
            <person name="Albermann K."/>
            <person name="Badger J.H."/>
            <person name="Daran J.-M."/>
            <person name="Driessen A.J.M."/>
            <person name="Garcia-Estrada C."/>
            <person name="Fedorova N.D."/>
            <person name="Harris D.M."/>
            <person name="Heijne W.H.M."/>
            <person name="Joardar V.S."/>
            <person name="Kiel J.A.K.W."/>
            <person name="Kovalchuk A."/>
            <person name="Martin J.F."/>
            <person name="Nierman W.C."/>
            <person name="Nijland J.G."/>
            <person name="Pronk J.T."/>
            <person name="Roubos J.A."/>
            <person name="van der Klei I.J."/>
            <person name="van Peij N.N.M.E."/>
            <person name="Veenhuis M."/>
            <person name="von Doehren H."/>
            <person name="Wagner C."/>
            <person name="Wortman J.R."/>
            <person name="Bovenberg R.A.L."/>
        </authorList>
    </citation>
    <scope>NUCLEOTIDE SEQUENCE [LARGE SCALE GENOMIC DNA]</scope>
    <source>
        <strain evidence="2">ATCC 28089 / DSM 1075 / NRRL 1951 / Wisconsin 54-1255</strain>
    </source>
</reference>